<dbReference type="Proteomes" id="UP000053732">
    <property type="component" value="Unassembled WGS sequence"/>
</dbReference>
<protein>
    <submittedName>
        <fullName evidence="1">Str. FM013</fullName>
    </submittedName>
</protein>
<sequence length="477" mass="55160">MIEEDCAMIKATEEYQDVVEAFGLSPTRWWNKRQLKARNTWNIPDHIMCLWDDLELVTARDRSTHPLFSMRIESLLLALLADKIKKESLNPHRPLSPPHWSFRKRISTLGMEDGKDITPENIIDYVLWYGHCWELETNMIVMKSKSPVPQSWTLLQNMARIHHARKLSKRVAVIYGVITDGSKWVFIHLTNKSLYTIREFVWDDEQHQIMGQIQDIIDQAVACHRKILSRSSLPTPTVHQISDCQITELPAPCDCSDDESAWVTEQNAYHTATVEERDYDTDIEPCTWLTMSVAVLPTELICDICSYLELRDWIAFRTTCLSVYTKSLDAFADRYCKSIGLILTSHSLGRLEELAANYSFRTRVQELWVVPSLFGGFYEMDVNSFKSCITSHRDKPSKTVGQINSQHTAYRAVVEDHLNIIESGTLNNVLNKCMARFENLTVIRMQLKDSDFFWNSNPIAKDEVQFLGWQRFPLTGN</sequence>
<dbReference type="STRING" id="1429867.A0A0G4NUY6"/>
<organism evidence="1 2">
    <name type="scientific">Penicillium camemberti (strain FM 013)</name>
    <dbReference type="NCBI Taxonomy" id="1429867"/>
    <lineage>
        <taxon>Eukaryota</taxon>
        <taxon>Fungi</taxon>
        <taxon>Dikarya</taxon>
        <taxon>Ascomycota</taxon>
        <taxon>Pezizomycotina</taxon>
        <taxon>Eurotiomycetes</taxon>
        <taxon>Eurotiomycetidae</taxon>
        <taxon>Eurotiales</taxon>
        <taxon>Aspergillaceae</taxon>
        <taxon>Penicillium</taxon>
    </lineage>
</organism>
<gene>
    <name evidence="1" type="ORF">PCAMFM013_S001g000841</name>
</gene>
<name>A0A0G4NUY6_PENC3</name>
<keyword evidence="2" id="KW-1185">Reference proteome</keyword>
<reference evidence="1 2" key="1">
    <citation type="journal article" date="2014" name="Nat. Commun.">
        <title>Multiple recent horizontal transfers of a large genomic region in cheese making fungi.</title>
        <authorList>
            <person name="Cheeseman K."/>
            <person name="Ropars J."/>
            <person name="Renault P."/>
            <person name="Dupont J."/>
            <person name="Gouzy J."/>
            <person name="Branca A."/>
            <person name="Abraham A.L."/>
            <person name="Ceppi M."/>
            <person name="Conseiller E."/>
            <person name="Debuchy R."/>
            <person name="Malagnac F."/>
            <person name="Goarin A."/>
            <person name="Silar P."/>
            <person name="Lacoste S."/>
            <person name="Sallet E."/>
            <person name="Bensimon A."/>
            <person name="Giraud T."/>
            <person name="Brygoo Y."/>
        </authorList>
    </citation>
    <scope>NUCLEOTIDE SEQUENCE [LARGE SCALE GENOMIC DNA]</scope>
    <source>
        <strain evidence="2">FM 013</strain>
    </source>
</reference>
<dbReference type="EMBL" id="HG793134">
    <property type="protein sequence ID" value="CRL17881.1"/>
    <property type="molecule type" value="Genomic_DNA"/>
</dbReference>
<evidence type="ECO:0000313" key="2">
    <source>
        <dbReference type="Proteomes" id="UP000053732"/>
    </source>
</evidence>
<dbReference type="CDD" id="cd09917">
    <property type="entry name" value="F-box_SF"/>
    <property type="match status" value="1"/>
</dbReference>
<evidence type="ECO:0000313" key="1">
    <source>
        <dbReference type="EMBL" id="CRL17881.1"/>
    </source>
</evidence>
<proteinExistence type="predicted"/>
<dbReference type="AlphaFoldDB" id="A0A0G4NUY6"/>
<accession>A0A0G4NUY6</accession>